<dbReference type="EMBL" id="VDMA02000017">
    <property type="protein sequence ID" value="KAB8181417.1"/>
    <property type="molecule type" value="Genomic_DNA"/>
</dbReference>
<sequence length="133" mass="14905">MTDLSDLEGRRLVAVTAALFAHESDAPELLHVWLHLETTTVVVRDTADWALRITLDEPGESYVMDELGSRVDIVPAPAEVPFVRHVGERLVRVTKGFDAEDPAHWVEAEFVFETGRVIAEAFGGDLRLRRGLW</sequence>
<evidence type="ECO:0000313" key="1">
    <source>
        <dbReference type="EMBL" id="KAB8181417.1"/>
    </source>
</evidence>
<proteinExistence type="predicted"/>
<comment type="caution">
    <text evidence="1">The sequence shown here is derived from an EMBL/GenBank/DDBJ whole genome shotgun (WGS) entry which is preliminary data.</text>
</comment>
<gene>
    <name evidence="1" type="ORF">FH610_028825</name>
</gene>
<dbReference type="RefSeq" id="WP_139578164.1">
    <property type="nucleotide sequence ID" value="NZ_VDMA02000017.1"/>
</dbReference>
<dbReference type="AlphaFoldDB" id="A0A5N6BK41"/>
<protein>
    <submittedName>
        <fullName evidence="1">Uncharacterized protein</fullName>
    </submittedName>
</protein>
<dbReference type="Proteomes" id="UP000313066">
    <property type="component" value="Unassembled WGS sequence"/>
</dbReference>
<accession>A0A5N6BK41</accession>
<organism evidence="1 2">
    <name type="scientific">Microbispora catharanthi</name>
    <dbReference type="NCBI Taxonomy" id="1712871"/>
    <lineage>
        <taxon>Bacteria</taxon>
        <taxon>Bacillati</taxon>
        <taxon>Actinomycetota</taxon>
        <taxon>Actinomycetes</taxon>
        <taxon>Streptosporangiales</taxon>
        <taxon>Streptosporangiaceae</taxon>
        <taxon>Microbispora</taxon>
    </lineage>
</organism>
<reference evidence="1 2" key="1">
    <citation type="submission" date="2019-10" db="EMBL/GenBank/DDBJ databases">
        <title>Nonomuraea sp. nov., isolated from Phyllanthus amarus.</title>
        <authorList>
            <person name="Klykleung N."/>
            <person name="Tanasupawat S."/>
        </authorList>
    </citation>
    <scope>NUCLEOTIDE SEQUENCE [LARGE SCALE GENOMIC DNA]</scope>
    <source>
        <strain evidence="1 2">CR1-09</strain>
    </source>
</reference>
<keyword evidence="2" id="KW-1185">Reference proteome</keyword>
<name>A0A5N6BK41_9ACTN</name>
<evidence type="ECO:0000313" key="2">
    <source>
        <dbReference type="Proteomes" id="UP000313066"/>
    </source>
</evidence>